<reference evidence="2" key="1">
    <citation type="journal article" date="2019" name="Int. J. Syst. Evol. Microbiol.">
        <title>The Global Catalogue of Microorganisms (GCM) 10K type strain sequencing project: providing services to taxonomists for standard genome sequencing and annotation.</title>
        <authorList>
            <consortium name="The Broad Institute Genomics Platform"/>
            <consortium name="The Broad Institute Genome Sequencing Center for Infectious Disease"/>
            <person name="Wu L."/>
            <person name="Ma J."/>
        </authorList>
    </citation>
    <scope>NUCLEOTIDE SEQUENCE [LARGE SCALE GENOMIC DNA]</scope>
    <source>
        <strain evidence="2">CGMCC 1.15399</strain>
    </source>
</reference>
<protein>
    <submittedName>
        <fullName evidence="1">Uncharacterized protein</fullName>
    </submittedName>
</protein>
<comment type="caution">
    <text evidence="1">The sequence shown here is derived from an EMBL/GenBank/DDBJ whole genome shotgun (WGS) entry which is preliminary data.</text>
</comment>
<evidence type="ECO:0000313" key="1">
    <source>
        <dbReference type="EMBL" id="MFD1544323.1"/>
    </source>
</evidence>
<proteinExistence type="predicted"/>
<organism evidence="1 2">
    <name type="scientific">Nonomuraea guangzhouensis</name>
    <dbReference type="NCBI Taxonomy" id="1291555"/>
    <lineage>
        <taxon>Bacteria</taxon>
        <taxon>Bacillati</taxon>
        <taxon>Actinomycetota</taxon>
        <taxon>Actinomycetes</taxon>
        <taxon>Streptosporangiales</taxon>
        <taxon>Streptosporangiaceae</taxon>
        <taxon>Nonomuraea</taxon>
    </lineage>
</organism>
<sequence length="184" mass="20466">MDMSDAEVVVVARQLMAQGESIDVVLAMLRQAGSSPVTRIAWLRAITGLGLLDAQNIVFSDCSLVHIGQREIDLIRSFPRLTGEYASAIRMLYVACLISNEPWLTAVPYRAAPHVNHDESDVYYWRHEEPGLVDAPGFGFLSGTGFDAFRAEMRAVADEPPRWAVVTDTPHVFTCRFAFTRPPE</sequence>
<gene>
    <name evidence="1" type="ORF">ACFSJ0_45280</name>
</gene>
<evidence type="ECO:0000313" key="2">
    <source>
        <dbReference type="Proteomes" id="UP001597097"/>
    </source>
</evidence>
<dbReference type="Proteomes" id="UP001597097">
    <property type="component" value="Unassembled WGS sequence"/>
</dbReference>
<dbReference type="EMBL" id="JBHUCM010000043">
    <property type="protein sequence ID" value="MFD1544323.1"/>
    <property type="molecule type" value="Genomic_DNA"/>
</dbReference>
<accession>A0ABW4GP95</accession>
<keyword evidence="2" id="KW-1185">Reference proteome</keyword>
<dbReference type="RefSeq" id="WP_219539738.1">
    <property type="nucleotide sequence ID" value="NZ_JAHKRM010000073.1"/>
</dbReference>
<name>A0ABW4GP95_9ACTN</name>